<feature type="compositionally biased region" description="Polar residues" evidence="1">
    <location>
        <begin position="77"/>
        <end position="86"/>
    </location>
</feature>
<name>A0ABU6V2E3_9FABA</name>
<feature type="region of interest" description="Disordered" evidence="1">
    <location>
        <begin position="75"/>
        <end position="97"/>
    </location>
</feature>
<gene>
    <name evidence="2" type="ORF">PIB30_110191</name>
</gene>
<accession>A0ABU6V2E3</accession>
<organism evidence="2 3">
    <name type="scientific">Stylosanthes scabra</name>
    <dbReference type="NCBI Taxonomy" id="79078"/>
    <lineage>
        <taxon>Eukaryota</taxon>
        <taxon>Viridiplantae</taxon>
        <taxon>Streptophyta</taxon>
        <taxon>Embryophyta</taxon>
        <taxon>Tracheophyta</taxon>
        <taxon>Spermatophyta</taxon>
        <taxon>Magnoliopsida</taxon>
        <taxon>eudicotyledons</taxon>
        <taxon>Gunneridae</taxon>
        <taxon>Pentapetalae</taxon>
        <taxon>rosids</taxon>
        <taxon>fabids</taxon>
        <taxon>Fabales</taxon>
        <taxon>Fabaceae</taxon>
        <taxon>Papilionoideae</taxon>
        <taxon>50 kb inversion clade</taxon>
        <taxon>dalbergioids sensu lato</taxon>
        <taxon>Dalbergieae</taxon>
        <taxon>Pterocarpus clade</taxon>
        <taxon>Stylosanthes</taxon>
    </lineage>
</organism>
<evidence type="ECO:0000313" key="2">
    <source>
        <dbReference type="EMBL" id="MED6166526.1"/>
    </source>
</evidence>
<sequence length="97" mass="11024">EIEGNIERNKGRRRKQRNRVCRALPRLDHTMAWARRESRPPNGAMTGFWPCLGVGFHHSPRLGVARSQGMLEARCSMSPTQRSSLTAPRPRYSVSPV</sequence>
<dbReference type="EMBL" id="JASCZI010126924">
    <property type="protein sequence ID" value="MED6166526.1"/>
    <property type="molecule type" value="Genomic_DNA"/>
</dbReference>
<protein>
    <submittedName>
        <fullName evidence="2">Uncharacterized protein</fullName>
    </submittedName>
</protein>
<reference evidence="2 3" key="1">
    <citation type="journal article" date="2023" name="Plants (Basel)">
        <title>Bridging the Gap: Combining Genomics and Transcriptomics Approaches to Understand Stylosanthes scabra, an Orphan Legume from the Brazilian Caatinga.</title>
        <authorList>
            <person name="Ferreira-Neto J.R.C."/>
            <person name="da Silva M.D."/>
            <person name="Binneck E."/>
            <person name="de Melo N.F."/>
            <person name="da Silva R.H."/>
            <person name="de Melo A.L.T.M."/>
            <person name="Pandolfi V."/>
            <person name="Bustamante F.O."/>
            <person name="Brasileiro-Vidal A.C."/>
            <person name="Benko-Iseppon A.M."/>
        </authorList>
    </citation>
    <scope>NUCLEOTIDE SEQUENCE [LARGE SCALE GENOMIC DNA]</scope>
    <source>
        <tissue evidence="2">Leaves</tissue>
    </source>
</reference>
<evidence type="ECO:0000256" key="1">
    <source>
        <dbReference type="SAM" id="MobiDB-lite"/>
    </source>
</evidence>
<keyword evidence="3" id="KW-1185">Reference proteome</keyword>
<feature type="non-terminal residue" evidence="2">
    <location>
        <position position="1"/>
    </location>
</feature>
<comment type="caution">
    <text evidence="2">The sequence shown here is derived from an EMBL/GenBank/DDBJ whole genome shotgun (WGS) entry which is preliminary data.</text>
</comment>
<evidence type="ECO:0000313" key="3">
    <source>
        <dbReference type="Proteomes" id="UP001341840"/>
    </source>
</evidence>
<proteinExistence type="predicted"/>
<dbReference type="Proteomes" id="UP001341840">
    <property type="component" value="Unassembled WGS sequence"/>
</dbReference>